<dbReference type="GO" id="GO:0003677">
    <property type="term" value="F:DNA binding"/>
    <property type="evidence" value="ECO:0007669"/>
    <property type="project" value="UniProtKB-UniRule"/>
</dbReference>
<comment type="similarity">
    <text evidence="7">Belongs to the SMC family.</text>
</comment>
<evidence type="ECO:0000313" key="9">
    <source>
        <dbReference type="EMBL" id="AYC29214.1"/>
    </source>
</evidence>
<dbReference type="NCBIfam" id="TIGR02168">
    <property type="entry name" value="SMC_prok_B"/>
    <property type="match status" value="1"/>
</dbReference>
<evidence type="ECO:0000256" key="5">
    <source>
        <dbReference type="ARBA" id="ARBA00023054"/>
    </source>
</evidence>
<dbReference type="EMBL" id="CP032418">
    <property type="protein sequence ID" value="AYC29214.1"/>
    <property type="molecule type" value="Genomic_DNA"/>
</dbReference>
<keyword evidence="4 7" id="KW-0067">ATP-binding</keyword>
<comment type="subcellular location">
    <subcellularLocation>
        <location evidence="1 7">Cytoplasm</location>
    </subcellularLocation>
</comment>
<name>A0A385YRU0_9BACL</name>
<proteinExistence type="inferred from homology"/>
<keyword evidence="10" id="KW-1185">Reference proteome</keyword>
<gene>
    <name evidence="7 9" type="primary">smc</name>
    <name evidence="9" type="ORF">D3873_04705</name>
</gene>
<dbReference type="PIRSF" id="PIRSF005719">
    <property type="entry name" value="SMC"/>
    <property type="match status" value="1"/>
</dbReference>
<dbReference type="KEGG" id="paek:D3873_04705"/>
<dbReference type="InterPro" id="IPR010935">
    <property type="entry name" value="SMC_hinge"/>
</dbReference>
<dbReference type="OrthoDB" id="9808768at2"/>
<evidence type="ECO:0000256" key="2">
    <source>
        <dbReference type="ARBA" id="ARBA00022490"/>
    </source>
</evidence>
<feature type="coiled-coil region" evidence="7">
    <location>
        <begin position="967"/>
        <end position="1029"/>
    </location>
</feature>
<dbReference type="HAMAP" id="MF_01894">
    <property type="entry name" value="Smc_prok"/>
    <property type="match status" value="1"/>
</dbReference>
<dbReference type="GO" id="GO:0030261">
    <property type="term" value="P:chromosome condensation"/>
    <property type="evidence" value="ECO:0007669"/>
    <property type="project" value="InterPro"/>
</dbReference>
<dbReference type="GO" id="GO:0005524">
    <property type="term" value="F:ATP binding"/>
    <property type="evidence" value="ECO:0007669"/>
    <property type="project" value="UniProtKB-UniRule"/>
</dbReference>
<dbReference type="PANTHER" id="PTHR43977">
    <property type="entry name" value="STRUCTURAL MAINTENANCE OF CHROMOSOMES PROTEIN 3"/>
    <property type="match status" value="1"/>
</dbReference>
<feature type="coiled-coil region" evidence="7">
    <location>
        <begin position="237"/>
        <end position="380"/>
    </location>
</feature>
<dbReference type="Gene3D" id="3.30.70.1620">
    <property type="match status" value="1"/>
</dbReference>
<organism evidence="9 10">
    <name type="scientific">Paenisporosarcina cavernae</name>
    <dbReference type="NCBI Taxonomy" id="2320858"/>
    <lineage>
        <taxon>Bacteria</taxon>
        <taxon>Bacillati</taxon>
        <taxon>Bacillota</taxon>
        <taxon>Bacilli</taxon>
        <taxon>Bacillales</taxon>
        <taxon>Caryophanaceae</taxon>
        <taxon>Paenisporosarcina</taxon>
    </lineage>
</organism>
<feature type="domain" description="SMC hinge" evidence="8">
    <location>
        <begin position="520"/>
        <end position="639"/>
    </location>
</feature>
<evidence type="ECO:0000313" key="10">
    <source>
        <dbReference type="Proteomes" id="UP000265725"/>
    </source>
</evidence>
<dbReference type="InterPro" id="IPR003395">
    <property type="entry name" value="RecF/RecN/SMC_N"/>
</dbReference>
<dbReference type="GO" id="GO:0005694">
    <property type="term" value="C:chromosome"/>
    <property type="evidence" value="ECO:0007669"/>
    <property type="project" value="InterPro"/>
</dbReference>
<dbReference type="SUPFAM" id="SSF75553">
    <property type="entry name" value="Smc hinge domain"/>
    <property type="match status" value="1"/>
</dbReference>
<comment type="domain">
    <text evidence="7">Contains large globular domains required for ATP hydrolysis at each terminus and a third globular domain forming a flexible hinge near the middle of the molecule. These domains are separated by coiled-coil structures.</text>
</comment>
<dbReference type="FunFam" id="3.40.50.300:FF:000901">
    <property type="entry name" value="Chromosome partition protein Smc"/>
    <property type="match status" value="1"/>
</dbReference>
<comment type="function">
    <text evidence="7">Required for chromosome condensation and partitioning.</text>
</comment>
<dbReference type="InterPro" id="IPR024704">
    <property type="entry name" value="SMC"/>
</dbReference>
<evidence type="ECO:0000256" key="7">
    <source>
        <dbReference type="HAMAP-Rule" id="MF_01894"/>
    </source>
</evidence>
<dbReference type="SUPFAM" id="SSF52540">
    <property type="entry name" value="P-loop containing nucleoside triphosphate hydrolases"/>
    <property type="match status" value="1"/>
</dbReference>
<dbReference type="FunFam" id="3.40.50.300:FF:000984">
    <property type="entry name" value="Chromosome partition protein Smc"/>
    <property type="match status" value="1"/>
</dbReference>
<evidence type="ECO:0000256" key="1">
    <source>
        <dbReference type="ARBA" id="ARBA00004496"/>
    </source>
</evidence>
<keyword evidence="2 7" id="KW-0963">Cytoplasm</keyword>
<dbReference type="InterPro" id="IPR027417">
    <property type="entry name" value="P-loop_NTPase"/>
</dbReference>
<dbReference type="GO" id="GO:0005737">
    <property type="term" value="C:cytoplasm"/>
    <property type="evidence" value="ECO:0007669"/>
    <property type="project" value="UniProtKB-SubCell"/>
</dbReference>
<dbReference type="GO" id="GO:0007062">
    <property type="term" value="P:sister chromatid cohesion"/>
    <property type="evidence" value="ECO:0007669"/>
    <property type="project" value="InterPro"/>
</dbReference>
<evidence type="ECO:0000259" key="8">
    <source>
        <dbReference type="SMART" id="SM00968"/>
    </source>
</evidence>
<dbReference type="GO" id="GO:0016887">
    <property type="term" value="F:ATP hydrolysis activity"/>
    <property type="evidence" value="ECO:0007669"/>
    <property type="project" value="InterPro"/>
</dbReference>
<dbReference type="GO" id="GO:0007059">
    <property type="term" value="P:chromosome segregation"/>
    <property type="evidence" value="ECO:0007669"/>
    <property type="project" value="UniProtKB-UniRule"/>
</dbReference>
<dbReference type="AlphaFoldDB" id="A0A385YRU0"/>
<dbReference type="CDD" id="cd03278">
    <property type="entry name" value="ABC_SMC_barmotin"/>
    <property type="match status" value="2"/>
</dbReference>
<dbReference type="SMART" id="SM00968">
    <property type="entry name" value="SMC_hinge"/>
    <property type="match status" value="1"/>
</dbReference>
<comment type="subunit">
    <text evidence="7">Homodimer.</text>
</comment>
<accession>A0A385YRU0</accession>
<evidence type="ECO:0000256" key="3">
    <source>
        <dbReference type="ARBA" id="ARBA00022741"/>
    </source>
</evidence>
<feature type="coiled-coil region" evidence="7">
    <location>
        <begin position="677"/>
        <end position="826"/>
    </location>
</feature>
<dbReference type="InterPro" id="IPR036277">
    <property type="entry name" value="SMC_hinge_sf"/>
</dbReference>
<keyword evidence="6 7" id="KW-0238">DNA-binding</keyword>
<dbReference type="Pfam" id="PF02463">
    <property type="entry name" value="SMC_N"/>
    <property type="match status" value="2"/>
</dbReference>
<evidence type="ECO:0000256" key="6">
    <source>
        <dbReference type="ARBA" id="ARBA00023125"/>
    </source>
</evidence>
<dbReference type="Gene3D" id="1.20.1060.20">
    <property type="match status" value="1"/>
</dbReference>
<sequence length="1194" mass="135436">MFLKRLEVIGFKSFADRIGIDFVPGVTAVVGPNGSGKSNVTDAIRWVLGEQSAKSLRGAKMEDVIFAGSDSRKPLNFAEVTLVLDNSDQRIPLDFHEISVTRRVFRSGDSEYQINKQSCRLKDITDLFMDSGLGKEAFSIISQGRVDEILNSKAEDRRSIFEEAAGVLKYKLRKKKAESKLFETDDNLNRVLDILHELEGRMEPLREQASKAKDYVEMTTSLKDIELNVLAYDWKAMEEKSQELATTMSQLTKEKENLQQSIASLEESLTKQRLELGQQDTRLDEAQEVLVEASSELERWEGRKLLFQEKNTNAATQIAKLEEEKRALEKEMDSIQSEISSLGQRKTEKETQLKEAKISSKQLEHQMVKSSAEIEEELEEWKSKYIDRLNEEATLKNEVKNILQLLSSEEAHQSKVSGESSQVQHDLSELHQNRQQVERSLKSIREELSGKRGAYSKSSTELEEWKQTLESKQSILYKAYQHAQQLKARKESLENLEAEFSGFFQGVKEVLQAREKGQLNGIIGAVAELISVDAAYSKAIETSLGGALQHVVTKTDQDARQAIQLLKQKRMGRATFLPLSVMKARKLSGDVISSIKGHPAFVDTADRLVESQAENRVIIENLLGNVIVAKDLEGASKLAKVLQHRYRIVSLDGDIVNAGGSLTGGASKQQSSVFTRKAELEQLISQVQELEHQLEQAEKQVASWKEKVSQRSVKLDEEKQQGEELRSKEMELELSLRQIDEQVKRLQDRFTITESEKEHMVDRQKSLEVRQIEAQNRLEKVAIELTQMNEQIDRLTKLKNQGQQERDRLTELSAEMRSQIAVLSEQVLTMEKTYTSERNRLQSVQDKVIQVDKEIRWIATGEGNSGPSEEEIEKALLTWMEKKQQSSEIVLASKEARQRIQGMIIEIEQALKVENGKLQYQLDTIRKLDVQINRLDVEQQALIEHLDETYHMDETELQLPDSESYDLADARKKLKLLKQSIEELGSVNVGAIEEFEKVSERFAFLTEQRQDLVDAKETLHEAIKEMDQEMTSRFHDAFFAIRAQFTKVFRELFGGGNADLILTNPEDLLGTGIEIVAQPPGKKLQALSLLSGGERALTAIALLFAILNIRPVPFCILDEVEAALDESNVVRYSQYLKKFSQDTQFIVITHRKGTMEGADVLYGITMQESGISKLVSVKLEEEERELVTQGSAKN</sequence>
<keyword evidence="3 7" id="KW-0547">Nucleotide-binding</keyword>
<dbReference type="Proteomes" id="UP000265725">
    <property type="component" value="Chromosome"/>
</dbReference>
<evidence type="ECO:0000256" key="4">
    <source>
        <dbReference type="ARBA" id="ARBA00022840"/>
    </source>
</evidence>
<dbReference type="Gene3D" id="3.40.50.300">
    <property type="entry name" value="P-loop containing nucleotide triphosphate hydrolases"/>
    <property type="match status" value="2"/>
</dbReference>
<dbReference type="InterPro" id="IPR011890">
    <property type="entry name" value="SMC_prok"/>
</dbReference>
<dbReference type="RefSeq" id="WP_119882954.1">
    <property type="nucleotide sequence ID" value="NZ_CP032418.1"/>
</dbReference>
<reference evidence="10" key="1">
    <citation type="submission" date="2018-09" db="EMBL/GenBank/DDBJ databases">
        <authorList>
            <person name="Zhu H."/>
        </authorList>
    </citation>
    <scope>NUCLEOTIDE SEQUENCE [LARGE SCALE GENOMIC DNA]</scope>
    <source>
        <strain evidence="10">K2R23-3</strain>
    </source>
</reference>
<dbReference type="GO" id="GO:0006260">
    <property type="term" value="P:DNA replication"/>
    <property type="evidence" value="ECO:0007669"/>
    <property type="project" value="UniProtKB-UniRule"/>
</dbReference>
<protein>
    <recommendedName>
        <fullName evidence="7">Chromosome partition protein Smc</fullName>
    </recommendedName>
</protein>
<feature type="binding site" evidence="7">
    <location>
        <begin position="32"/>
        <end position="39"/>
    </location>
    <ligand>
        <name>ATP</name>
        <dbReference type="ChEBI" id="CHEBI:30616"/>
    </ligand>
</feature>
<keyword evidence="5 7" id="KW-0175">Coiled coil</keyword>
<dbReference type="Pfam" id="PF06470">
    <property type="entry name" value="SMC_hinge"/>
    <property type="match status" value="1"/>
</dbReference>